<evidence type="ECO:0000313" key="3">
    <source>
        <dbReference type="Proteomes" id="UP001348098"/>
    </source>
</evidence>
<dbReference type="SUPFAM" id="SSF54427">
    <property type="entry name" value="NTF2-like"/>
    <property type="match status" value="1"/>
</dbReference>
<keyword evidence="3" id="KW-1185">Reference proteome</keyword>
<dbReference type="EMBL" id="JAYKYQ010000005">
    <property type="protein sequence ID" value="MEB3510999.1"/>
    <property type="molecule type" value="Genomic_DNA"/>
</dbReference>
<proteinExistence type="predicted"/>
<name>A0ABU6AUZ2_9NOCA</name>
<gene>
    <name evidence="2" type="ORF">U3653_13300</name>
</gene>
<sequence length="86" mass="9329">MPDQSDHRAIVGVLNRYGYALDGRDWTILEDVFHPDASGDYGGFRVEGRATLIRTIAGYLDPCGPSQHLLGTYRVAVDGDAAESSC</sequence>
<dbReference type="InterPro" id="IPR037401">
    <property type="entry name" value="SnoaL-like"/>
</dbReference>
<accession>A0ABU6AUZ2</accession>
<reference evidence="2 3" key="1">
    <citation type="submission" date="2023-12" db="EMBL/GenBank/DDBJ databases">
        <title>novel species in genus Nocarida.</title>
        <authorList>
            <person name="Li Z."/>
        </authorList>
    </citation>
    <scope>NUCLEOTIDE SEQUENCE [LARGE SCALE GENOMIC DNA]</scope>
    <source>
        <strain evidence="2 3">CDC186</strain>
    </source>
</reference>
<evidence type="ECO:0000313" key="2">
    <source>
        <dbReference type="EMBL" id="MEB3510999.1"/>
    </source>
</evidence>
<evidence type="ECO:0000259" key="1">
    <source>
        <dbReference type="Pfam" id="PF13577"/>
    </source>
</evidence>
<dbReference type="RefSeq" id="WP_195080279.1">
    <property type="nucleotide sequence ID" value="NZ_JAYESH010000010.1"/>
</dbReference>
<organism evidence="2 3">
    <name type="scientific">Nocardia implantans</name>
    <dbReference type="NCBI Taxonomy" id="3108168"/>
    <lineage>
        <taxon>Bacteria</taxon>
        <taxon>Bacillati</taxon>
        <taxon>Actinomycetota</taxon>
        <taxon>Actinomycetes</taxon>
        <taxon>Mycobacteriales</taxon>
        <taxon>Nocardiaceae</taxon>
        <taxon>Nocardia</taxon>
    </lineage>
</organism>
<comment type="caution">
    <text evidence="2">The sequence shown here is derived from an EMBL/GenBank/DDBJ whole genome shotgun (WGS) entry which is preliminary data.</text>
</comment>
<dbReference type="Proteomes" id="UP001348098">
    <property type="component" value="Unassembled WGS sequence"/>
</dbReference>
<dbReference type="Pfam" id="PF13577">
    <property type="entry name" value="SnoaL_4"/>
    <property type="match status" value="1"/>
</dbReference>
<dbReference type="InterPro" id="IPR032710">
    <property type="entry name" value="NTF2-like_dom_sf"/>
</dbReference>
<dbReference type="Gene3D" id="3.10.450.50">
    <property type="match status" value="1"/>
</dbReference>
<protein>
    <submittedName>
        <fullName evidence="2">Nuclear transport factor 2 family protein</fullName>
    </submittedName>
</protein>
<feature type="domain" description="SnoaL-like" evidence="1">
    <location>
        <begin position="5"/>
        <end position="86"/>
    </location>
</feature>